<sequence>MEHKLFDNNSLSRLIAEQITEEIITGKLNPGDKLVETNYAEEFGTSRAPIREAFYLLAIDGLVERIPRKGSVVKGYSEQDKIDLLEIRLFLETLALDRIAIIGPSEAILKRMDELQEQMTNVKGDSTEYTRLNQKFHLAIIEMSNSEIIRMMYSRLGLPLRSLQRITFEGEANIEKSLQEHQEILSCLKNGDYQEAKQMLIKNHQNILKPVQDGR</sequence>
<dbReference type="SUPFAM" id="SSF46785">
    <property type="entry name" value="Winged helix' DNA-binding domain"/>
    <property type="match status" value="1"/>
</dbReference>
<dbReference type="OrthoDB" id="2374506at2"/>
<dbReference type="STRING" id="930146.SAMN05192533_101371"/>
<dbReference type="SMART" id="SM00345">
    <property type="entry name" value="HTH_GNTR"/>
    <property type="match status" value="1"/>
</dbReference>
<dbReference type="AlphaFoldDB" id="A0A1H7WD47"/>
<dbReference type="PROSITE" id="PS50949">
    <property type="entry name" value="HTH_GNTR"/>
    <property type="match status" value="1"/>
</dbReference>
<keyword evidence="6" id="KW-1185">Reference proteome</keyword>
<protein>
    <submittedName>
        <fullName evidence="5">DNA-binding transcriptional regulator, GntR family</fullName>
    </submittedName>
</protein>
<proteinExistence type="predicted"/>
<dbReference type="InterPro" id="IPR036390">
    <property type="entry name" value="WH_DNA-bd_sf"/>
</dbReference>
<evidence type="ECO:0000256" key="3">
    <source>
        <dbReference type="ARBA" id="ARBA00023163"/>
    </source>
</evidence>
<dbReference type="CDD" id="cd07377">
    <property type="entry name" value="WHTH_GntR"/>
    <property type="match status" value="1"/>
</dbReference>
<dbReference type="Gene3D" id="1.20.120.530">
    <property type="entry name" value="GntR ligand-binding domain-like"/>
    <property type="match status" value="1"/>
</dbReference>
<evidence type="ECO:0000256" key="1">
    <source>
        <dbReference type="ARBA" id="ARBA00023015"/>
    </source>
</evidence>
<evidence type="ECO:0000313" key="6">
    <source>
        <dbReference type="Proteomes" id="UP000198553"/>
    </source>
</evidence>
<dbReference type="InterPro" id="IPR008920">
    <property type="entry name" value="TF_FadR/GntR_C"/>
</dbReference>
<dbReference type="GO" id="GO:0003700">
    <property type="term" value="F:DNA-binding transcription factor activity"/>
    <property type="evidence" value="ECO:0007669"/>
    <property type="project" value="InterPro"/>
</dbReference>
<feature type="domain" description="HTH gntR-type" evidence="4">
    <location>
        <begin position="9"/>
        <end position="76"/>
    </location>
</feature>
<name>A0A1H7WD47_9BACI</name>
<dbReference type="EMBL" id="FOBW01000001">
    <property type="protein sequence ID" value="SEM19496.1"/>
    <property type="molecule type" value="Genomic_DNA"/>
</dbReference>
<gene>
    <name evidence="5" type="ORF">SAMN05192533_101371</name>
</gene>
<dbReference type="RefSeq" id="WP_090740592.1">
    <property type="nucleotide sequence ID" value="NZ_FOBW01000001.1"/>
</dbReference>
<dbReference type="Proteomes" id="UP000198553">
    <property type="component" value="Unassembled WGS sequence"/>
</dbReference>
<dbReference type="SMART" id="SM00895">
    <property type="entry name" value="FCD"/>
    <property type="match status" value="1"/>
</dbReference>
<reference evidence="6" key="1">
    <citation type="submission" date="2016-10" db="EMBL/GenBank/DDBJ databases">
        <authorList>
            <person name="Varghese N."/>
            <person name="Submissions S."/>
        </authorList>
    </citation>
    <scope>NUCLEOTIDE SEQUENCE [LARGE SCALE GENOMIC DNA]</scope>
    <source>
        <strain evidence="6">B48,IBRC-M 10115,DSM 25386,CECT 8001</strain>
    </source>
</reference>
<dbReference type="InterPro" id="IPR000524">
    <property type="entry name" value="Tscrpt_reg_HTH_GntR"/>
</dbReference>
<accession>A0A1H7WD47</accession>
<dbReference type="InterPro" id="IPR011711">
    <property type="entry name" value="GntR_C"/>
</dbReference>
<keyword evidence="1" id="KW-0805">Transcription regulation</keyword>
<dbReference type="Pfam" id="PF07729">
    <property type="entry name" value="FCD"/>
    <property type="match status" value="1"/>
</dbReference>
<dbReference type="GO" id="GO:0003677">
    <property type="term" value="F:DNA binding"/>
    <property type="evidence" value="ECO:0007669"/>
    <property type="project" value="UniProtKB-KW"/>
</dbReference>
<dbReference type="Pfam" id="PF00392">
    <property type="entry name" value="GntR"/>
    <property type="match status" value="1"/>
</dbReference>
<dbReference type="Gene3D" id="1.10.10.10">
    <property type="entry name" value="Winged helix-like DNA-binding domain superfamily/Winged helix DNA-binding domain"/>
    <property type="match status" value="1"/>
</dbReference>
<keyword evidence="3" id="KW-0804">Transcription</keyword>
<evidence type="ECO:0000256" key="2">
    <source>
        <dbReference type="ARBA" id="ARBA00023125"/>
    </source>
</evidence>
<evidence type="ECO:0000313" key="5">
    <source>
        <dbReference type="EMBL" id="SEM19496.1"/>
    </source>
</evidence>
<dbReference type="InterPro" id="IPR036388">
    <property type="entry name" value="WH-like_DNA-bd_sf"/>
</dbReference>
<dbReference type="PANTHER" id="PTHR43537">
    <property type="entry name" value="TRANSCRIPTIONAL REGULATOR, GNTR FAMILY"/>
    <property type="match status" value="1"/>
</dbReference>
<evidence type="ECO:0000259" key="4">
    <source>
        <dbReference type="PROSITE" id="PS50949"/>
    </source>
</evidence>
<keyword evidence="2 5" id="KW-0238">DNA-binding</keyword>
<dbReference type="SUPFAM" id="SSF48008">
    <property type="entry name" value="GntR ligand-binding domain-like"/>
    <property type="match status" value="1"/>
</dbReference>
<organism evidence="5 6">
    <name type="scientific">Mesobacillus persicus</name>
    <dbReference type="NCBI Taxonomy" id="930146"/>
    <lineage>
        <taxon>Bacteria</taxon>
        <taxon>Bacillati</taxon>
        <taxon>Bacillota</taxon>
        <taxon>Bacilli</taxon>
        <taxon>Bacillales</taxon>
        <taxon>Bacillaceae</taxon>
        <taxon>Mesobacillus</taxon>
    </lineage>
</organism>
<dbReference type="PANTHER" id="PTHR43537:SF5">
    <property type="entry name" value="UXU OPERON TRANSCRIPTIONAL REGULATOR"/>
    <property type="match status" value="1"/>
</dbReference>